<gene>
    <name evidence="2" type="ORF">EXU30_16750</name>
</gene>
<dbReference type="AlphaFoldDB" id="A0A411PKU7"/>
<dbReference type="RefSeq" id="WP_130601937.1">
    <property type="nucleotide sequence ID" value="NZ_CP036200.1"/>
</dbReference>
<keyword evidence="1" id="KW-0175">Coiled coil</keyword>
<evidence type="ECO:0000313" key="3">
    <source>
        <dbReference type="Proteomes" id="UP000291106"/>
    </source>
</evidence>
<evidence type="ECO:0000313" key="2">
    <source>
        <dbReference type="EMBL" id="QBF84132.1"/>
    </source>
</evidence>
<dbReference type="Gene3D" id="1.20.1270.340">
    <property type="match status" value="1"/>
</dbReference>
<dbReference type="InterPro" id="IPR038338">
    <property type="entry name" value="PriC_sf"/>
</dbReference>
<reference evidence="2 3" key="1">
    <citation type="submission" date="2019-02" db="EMBL/GenBank/DDBJ databases">
        <title>Shewanella sp. D4-2 isolated from Dokdo Island.</title>
        <authorList>
            <person name="Baek K."/>
        </authorList>
    </citation>
    <scope>NUCLEOTIDE SEQUENCE [LARGE SCALE GENOMIC DNA]</scope>
    <source>
        <strain evidence="2 3">D4-2</strain>
    </source>
</reference>
<protein>
    <submittedName>
        <fullName evidence="2">Prepilin peptidase</fullName>
    </submittedName>
</protein>
<keyword evidence="3" id="KW-1185">Reference proteome</keyword>
<feature type="coiled-coil region" evidence="1">
    <location>
        <begin position="5"/>
        <end position="32"/>
    </location>
</feature>
<sequence length="225" mass="26648">MSSHKLNTTQLIDKLKQQLRQLEQEALIHDGNLAPNHSKYLQDIERFNQSLFIQKGAKLAPCIGQIKKDINQLEKYLSLRIGFSTLEQRCQNIQDKFTALKRALGSTNINIKAEQQRRASNRARYAKRRNQQHDNSGFDWIANSVMQNSHQIYQELNKHLNWAKKIELKIAQLELKLEQCHPTDKLKLQNEILQMHKRLGKCRQAISYIEERIQYFERPNNRYNR</sequence>
<evidence type="ECO:0000256" key="1">
    <source>
        <dbReference type="SAM" id="Coils"/>
    </source>
</evidence>
<dbReference type="InterPro" id="IPR010890">
    <property type="entry name" value="PriC"/>
</dbReference>
<dbReference type="EMBL" id="CP036200">
    <property type="protein sequence ID" value="QBF84132.1"/>
    <property type="molecule type" value="Genomic_DNA"/>
</dbReference>
<organism evidence="2 3">
    <name type="scientific">Shewanella maritima</name>
    <dbReference type="NCBI Taxonomy" id="2520507"/>
    <lineage>
        <taxon>Bacteria</taxon>
        <taxon>Pseudomonadati</taxon>
        <taxon>Pseudomonadota</taxon>
        <taxon>Gammaproteobacteria</taxon>
        <taxon>Alteromonadales</taxon>
        <taxon>Shewanellaceae</taxon>
        <taxon>Shewanella</taxon>
    </lineage>
</organism>
<name>A0A411PKU7_9GAMM</name>
<dbReference type="Pfam" id="PF07445">
    <property type="entry name" value="PriC"/>
    <property type="match status" value="1"/>
</dbReference>
<dbReference type="KEGG" id="smai:EXU30_16750"/>
<dbReference type="Proteomes" id="UP000291106">
    <property type="component" value="Chromosome"/>
</dbReference>
<dbReference type="OrthoDB" id="7061116at2"/>
<accession>A0A411PKU7</accession>
<proteinExistence type="predicted"/>